<dbReference type="GO" id="GO:0044423">
    <property type="term" value="C:virion component"/>
    <property type="evidence" value="ECO:0007669"/>
    <property type="project" value="UniProtKB-KW"/>
</dbReference>
<sequence length="802" mass="87451">MTINNKRSYVEYTVTEPTTDFVITFEDYDVQSQDRITVSIDGVLAESQGYAVMRKNEQVVTITPAVTEGTVRLERETNIDEPFHKFTAGALFSAKSMDENFEQVRHSQQEVRDGFEYLEFNTNGVVQDARAATDRANAAAERAENTDVSQLQTALTSVQDDVSQLQTDVQAQKLDTDIIVTPKFGGVERTQADKNSDIISVKDFGVVGDGVVDDTENLRAYHAYCNSHHIPASYAGLDTVVVQADAQIVVNTDFDHSGAVVKLLNGINTPPAWNTHNIAYRIFDESTPLVRIAGASMDVNERHVNSLYPTKGIFDGTGYVKLYDNSTFIPDRIATGTVTYKQVFQLIKGKALHGLSYPLNGTNVTVDYRLNSPRGTLTIKNINLLNDGSWNNQKLFNIERNRVNIQGFTVQQNANAGGLNTNTLVNVEDAAEFSFDGLVVEGMDNATSGSYIFSANGCAGLYLNRLTAAQGWSWVGTNNTNGVFLSNASLDVYDGHESLHNLFVSNVAFTKEGVKVGWGGGSIIMNNITLHESSAYHARQDYGGWFYGDIIINGVVLKQGYKYRPVVYASYVGSSTQAMWAAKTVTISNVAVADSTVDERKDVYLCLIRAKTDMLAYAPTSVSITNVSAPTSMNILAQVDYGSMRGYGYSFLTLNNIKGRSFKFISEATNTLNDSNPVKLITNLNDVRALNGVTFTSNHPHSTLNFTDCTNITNCTVPQSPQLGIGCKLSFRGCAIANYADASYLGVTSSSSSHYTRLNDCTVGGGFDLTGVDSLQGVRYIGSPTVPSGVDTTTAFMGWVRT</sequence>
<reference evidence="4 5" key="1">
    <citation type="submission" date="2019-09" db="EMBL/GenBank/DDBJ databases">
        <authorList>
            <person name="Cui H."/>
            <person name="Cong C."/>
            <person name="Xu Y."/>
            <person name="Wang L."/>
            <person name="Li X."/>
            <person name="Zhang J."/>
        </authorList>
    </citation>
    <scope>NUCLEOTIDE SEQUENCE [LARGE SCALE GENOMIC DNA]</scope>
</reference>
<dbReference type="GO" id="GO:0098996">
    <property type="term" value="P:symbiont entry into host cell via disruption of host cell glycocalyx"/>
    <property type="evidence" value="ECO:0007669"/>
    <property type="project" value="UniProtKB-ARBA"/>
</dbReference>
<dbReference type="Proteomes" id="UP000396795">
    <property type="component" value="Segment"/>
</dbReference>
<accession>A0A5Q2WCL3</accession>
<protein>
    <submittedName>
        <fullName evidence="4">Tail fiber protein</fullName>
    </submittedName>
</protein>
<evidence type="ECO:0000256" key="2">
    <source>
        <dbReference type="ARBA" id="ARBA00022844"/>
    </source>
</evidence>
<dbReference type="Gene3D" id="2.160.20.10">
    <property type="entry name" value="Single-stranded right-handed beta-helix, Pectin lyase-like"/>
    <property type="match status" value="1"/>
</dbReference>
<keyword evidence="2" id="KW-0946">Virion</keyword>
<keyword evidence="5" id="KW-1185">Reference proteome</keyword>
<organism evidence="4 5">
    <name type="scientific">Vibrio phage vB_VhaP_VH-5</name>
    <dbReference type="NCBI Taxonomy" id="2660694"/>
    <lineage>
        <taxon>Viruses</taxon>
        <taxon>Duplodnaviria</taxon>
        <taxon>Heunggongvirae</taxon>
        <taxon>Uroviricota</taxon>
        <taxon>Caudoviricetes</taxon>
        <taxon>Autographivirales</taxon>
        <taxon>Autoscriptoviridae</taxon>
        <taxon>Linggongvirus</taxon>
        <taxon>Linggongvirus VH5</taxon>
    </lineage>
</organism>
<keyword evidence="3" id="KW-0175">Coiled coil</keyword>
<dbReference type="EMBL" id="MN497414">
    <property type="protein sequence ID" value="QGH73786.1"/>
    <property type="molecule type" value="Genomic_DNA"/>
</dbReference>
<comment type="subcellular location">
    <subcellularLocation>
        <location evidence="1">Virion</location>
    </subcellularLocation>
</comment>
<evidence type="ECO:0000313" key="4">
    <source>
        <dbReference type="EMBL" id="QGH73786.1"/>
    </source>
</evidence>
<dbReference type="InterPro" id="IPR012334">
    <property type="entry name" value="Pectin_lyas_fold"/>
</dbReference>
<feature type="coiled-coil region" evidence="3">
    <location>
        <begin position="126"/>
        <end position="168"/>
    </location>
</feature>
<name>A0A5Q2WCL3_9CAUD</name>
<proteinExistence type="predicted"/>
<evidence type="ECO:0000256" key="3">
    <source>
        <dbReference type="SAM" id="Coils"/>
    </source>
</evidence>
<evidence type="ECO:0000256" key="1">
    <source>
        <dbReference type="ARBA" id="ARBA00004328"/>
    </source>
</evidence>
<evidence type="ECO:0000313" key="5">
    <source>
        <dbReference type="Proteomes" id="UP000396795"/>
    </source>
</evidence>